<feature type="transmembrane region" description="Helical" evidence="9">
    <location>
        <begin position="98"/>
        <end position="116"/>
    </location>
</feature>
<sequence length="125" mass="13560">MKKNNPQKQQGFLAEFRDFITKGDIVEMAIGLTVGVAFTKVVNSLVQNIIMPPIGLVIGDSAFRSLYVPLDGNSYESLDAAEAAAAPVLKYGQFISDIVELFIIGFAIFLAVKLISRLKYTASEG</sequence>
<evidence type="ECO:0000256" key="5">
    <source>
        <dbReference type="ARBA" id="ARBA00022989"/>
    </source>
</evidence>
<dbReference type="InterPro" id="IPR037673">
    <property type="entry name" value="MSC/AndL"/>
</dbReference>
<keyword evidence="2" id="KW-0813">Transport</keyword>
<dbReference type="PANTHER" id="PTHR30266">
    <property type="entry name" value="MECHANOSENSITIVE CHANNEL MSCL"/>
    <property type="match status" value="1"/>
</dbReference>
<dbReference type="STRING" id="1617426.TR69_WS6001000370"/>
<evidence type="ECO:0000256" key="1">
    <source>
        <dbReference type="ARBA" id="ARBA00004141"/>
    </source>
</evidence>
<dbReference type="Gene3D" id="1.10.1200.120">
    <property type="entry name" value="Large-conductance mechanosensitive channel, MscL, domain 1"/>
    <property type="match status" value="1"/>
</dbReference>
<evidence type="ECO:0000256" key="7">
    <source>
        <dbReference type="ARBA" id="ARBA00023136"/>
    </source>
</evidence>
<dbReference type="EMBL" id="JYNZ01000003">
    <property type="protein sequence ID" value="KXK26368.1"/>
    <property type="molecule type" value="Genomic_DNA"/>
</dbReference>
<organism evidence="10 11">
    <name type="scientific">candidate division WS6 bacterium OLB20</name>
    <dbReference type="NCBI Taxonomy" id="1617426"/>
    <lineage>
        <taxon>Bacteria</taxon>
        <taxon>Candidatus Dojkabacteria</taxon>
    </lineage>
</organism>
<reference evidence="10 11" key="1">
    <citation type="submission" date="2015-02" db="EMBL/GenBank/DDBJ databases">
        <title>Improved understanding of the partial-nitritation anammox process through 23 genomes representing the majority of the microbial community.</title>
        <authorList>
            <person name="Speth D.R."/>
            <person name="In T Zandt M."/>
            <person name="Guerrero Cruz S."/>
            <person name="Jetten M.S."/>
            <person name="Dutilh B.E."/>
        </authorList>
    </citation>
    <scope>NUCLEOTIDE SEQUENCE [LARGE SCALE GENOMIC DNA]</scope>
    <source>
        <strain evidence="10">OLB20</strain>
    </source>
</reference>
<comment type="caution">
    <text evidence="10">The sequence shown here is derived from an EMBL/GenBank/DDBJ whole genome shotgun (WGS) entry which is preliminary data.</text>
</comment>
<dbReference type="GO" id="GO:0016020">
    <property type="term" value="C:membrane"/>
    <property type="evidence" value="ECO:0007669"/>
    <property type="project" value="UniProtKB-SubCell"/>
</dbReference>
<dbReference type="NCBIfam" id="TIGR00220">
    <property type="entry name" value="mscL"/>
    <property type="match status" value="1"/>
</dbReference>
<keyword evidence="8" id="KW-0407">Ion channel</keyword>
<dbReference type="InterPro" id="IPR001185">
    <property type="entry name" value="MS_channel"/>
</dbReference>
<comment type="subcellular location">
    <subcellularLocation>
        <location evidence="1">Membrane</location>
        <topology evidence="1">Multi-pass membrane protein</topology>
    </subcellularLocation>
</comment>
<keyword evidence="4 9" id="KW-0812">Transmembrane</keyword>
<protein>
    <submittedName>
        <fullName evidence="10">Large-conductance mechanosensitive channel</fullName>
    </submittedName>
</protein>
<evidence type="ECO:0000256" key="3">
    <source>
        <dbReference type="ARBA" id="ARBA00022475"/>
    </source>
</evidence>
<evidence type="ECO:0000256" key="6">
    <source>
        <dbReference type="ARBA" id="ARBA00023065"/>
    </source>
</evidence>
<evidence type="ECO:0000256" key="8">
    <source>
        <dbReference type="ARBA" id="ARBA00023303"/>
    </source>
</evidence>
<evidence type="ECO:0000313" key="11">
    <source>
        <dbReference type="Proteomes" id="UP000070457"/>
    </source>
</evidence>
<accession>A0A136LXI3</accession>
<dbReference type="Pfam" id="PF01741">
    <property type="entry name" value="MscL"/>
    <property type="match status" value="1"/>
</dbReference>
<gene>
    <name evidence="10" type="primary">mscL</name>
    <name evidence="10" type="ORF">TR69_WS6001000370</name>
</gene>
<keyword evidence="3" id="KW-1003">Cell membrane</keyword>
<name>A0A136LXI3_9BACT</name>
<evidence type="ECO:0000256" key="9">
    <source>
        <dbReference type="SAM" id="Phobius"/>
    </source>
</evidence>
<dbReference type="PANTHER" id="PTHR30266:SF2">
    <property type="entry name" value="LARGE-CONDUCTANCE MECHANOSENSITIVE CHANNEL"/>
    <property type="match status" value="1"/>
</dbReference>
<dbReference type="GO" id="GO:0008381">
    <property type="term" value="F:mechanosensitive monoatomic ion channel activity"/>
    <property type="evidence" value="ECO:0007669"/>
    <property type="project" value="InterPro"/>
</dbReference>
<keyword evidence="5 9" id="KW-1133">Transmembrane helix</keyword>
<dbReference type="PRINTS" id="PR01264">
    <property type="entry name" value="MECHCHANNEL"/>
</dbReference>
<dbReference type="Proteomes" id="UP000070457">
    <property type="component" value="Unassembled WGS sequence"/>
</dbReference>
<proteinExistence type="predicted"/>
<dbReference type="AlphaFoldDB" id="A0A136LXI3"/>
<evidence type="ECO:0000256" key="4">
    <source>
        <dbReference type="ARBA" id="ARBA00022692"/>
    </source>
</evidence>
<keyword evidence="7 9" id="KW-0472">Membrane</keyword>
<dbReference type="PATRIC" id="fig|1617426.3.peg.369"/>
<evidence type="ECO:0000256" key="2">
    <source>
        <dbReference type="ARBA" id="ARBA00022448"/>
    </source>
</evidence>
<keyword evidence="6" id="KW-0406">Ion transport</keyword>
<evidence type="ECO:0000313" key="10">
    <source>
        <dbReference type="EMBL" id="KXK26368.1"/>
    </source>
</evidence>
<dbReference type="InterPro" id="IPR036019">
    <property type="entry name" value="MscL_channel"/>
</dbReference>
<dbReference type="SUPFAM" id="SSF81330">
    <property type="entry name" value="Gated mechanosensitive channel"/>
    <property type="match status" value="1"/>
</dbReference>